<feature type="domain" description="Retrotransposon gag" evidence="2">
    <location>
        <begin position="105"/>
        <end position="197"/>
    </location>
</feature>
<evidence type="ECO:0000259" key="2">
    <source>
        <dbReference type="Pfam" id="PF03732"/>
    </source>
</evidence>
<accession>A0A4V6A952</accession>
<proteinExistence type="predicted"/>
<dbReference type="EMBL" id="RCHU01000467">
    <property type="protein sequence ID" value="TKS04086.1"/>
    <property type="molecule type" value="Genomic_DNA"/>
</dbReference>
<dbReference type="InterPro" id="IPR032567">
    <property type="entry name" value="RTL1-rel"/>
</dbReference>
<evidence type="ECO:0000313" key="3">
    <source>
        <dbReference type="EMBL" id="TKS04086.1"/>
    </source>
</evidence>
<dbReference type="InterPro" id="IPR016197">
    <property type="entry name" value="Chromo-like_dom_sf"/>
</dbReference>
<dbReference type="InterPro" id="IPR005162">
    <property type="entry name" value="Retrotrans_gag_dom"/>
</dbReference>
<protein>
    <recommendedName>
        <fullName evidence="2">Retrotransposon gag domain-containing protein</fullName>
    </recommendedName>
</protein>
<dbReference type="Pfam" id="PF03732">
    <property type="entry name" value="Retrotrans_gag"/>
    <property type="match status" value="1"/>
</dbReference>
<dbReference type="PANTHER" id="PTHR15503">
    <property type="entry name" value="LDOC1 RELATED"/>
    <property type="match status" value="1"/>
</dbReference>
<dbReference type="SUPFAM" id="SSF50630">
    <property type="entry name" value="Acid proteases"/>
    <property type="match status" value="1"/>
</dbReference>
<dbReference type="CDD" id="cd00303">
    <property type="entry name" value="retropepsin_like"/>
    <property type="match status" value="1"/>
</dbReference>
<name>A0A4V6A952_POPAL</name>
<dbReference type="Pfam" id="PF08284">
    <property type="entry name" value="RVP_2"/>
    <property type="match status" value="1"/>
</dbReference>
<dbReference type="InterPro" id="IPR021109">
    <property type="entry name" value="Peptidase_aspartic_dom_sf"/>
</dbReference>
<feature type="region of interest" description="Disordered" evidence="1">
    <location>
        <begin position="586"/>
        <end position="609"/>
    </location>
</feature>
<organism evidence="3">
    <name type="scientific">Populus alba</name>
    <name type="common">White poplar</name>
    <dbReference type="NCBI Taxonomy" id="43335"/>
    <lineage>
        <taxon>Eukaryota</taxon>
        <taxon>Viridiplantae</taxon>
        <taxon>Streptophyta</taxon>
        <taxon>Embryophyta</taxon>
        <taxon>Tracheophyta</taxon>
        <taxon>Spermatophyta</taxon>
        <taxon>Magnoliopsida</taxon>
        <taxon>eudicotyledons</taxon>
        <taxon>Gunneridae</taxon>
        <taxon>Pentapetalae</taxon>
        <taxon>rosids</taxon>
        <taxon>fabids</taxon>
        <taxon>Malpighiales</taxon>
        <taxon>Salicaceae</taxon>
        <taxon>Saliceae</taxon>
        <taxon>Populus</taxon>
    </lineage>
</organism>
<gene>
    <name evidence="3" type="ORF">D5086_0000146410</name>
</gene>
<dbReference type="PANTHER" id="PTHR15503:SF22">
    <property type="entry name" value="TRANSPOSON TY3-I GAG POLYPROTEIN"/>
    <property type="match status" value="1"/>
</dbReference>
<reference evidence="3" key="1">
    <citation type="submission" date="2018-10" db="EMBL/GenBank/DDBJ databases">
        <title>Population genomic analysis revealed the cold adaptation of white poplar.</title>
        <authorList>
            <person name="Liu Y.-J."/>
        </authorList>
    </citation>
    <scope>NUCLEOTIDE SEQUENCE [LARGE SCALE GENOMIC DNA]</scope>
    <source>
        <strain evidence="3">PAL-ZL1</strain>
    </source>
</reference>
<dbReference type="AlphaFoldDB" id="A0A4V6A952"/>
<dbReference type="SUPFAM" id="SSF54160">
    <property type="entry name" value="Chromo domain-like"/>
    <property type="match status" value="1"/>
</dbReference>
<dbReference type="STRING" id="43335.A0A4V6A952"/>
<sequence>MGTNKEHIEQLEAGLHRMELGMADKLQHLEDTLNRLSDVFLVNQEPPNQTNQQRGGQEGGRLIVSSTTTRLEFPRFSGDDPTEWFNRVNQFFSFQNTPELQKVSLASYHLEGEANQWWQWVRRLTEEEGRVLSWANFEEELGACFGPSECEDFDESLSRIRQRGSLRDYQREFERLGNRVRRWTQKALVGTFMGGLKTEISDGIRMFKPRTLKEAISLARMKDDQLNRQRRFIRPTPSPPMRSIISPPSFNRAAPTVPTTPIQRLTWEEMQRRRAQNLCFNCNDRFTAGHKCREPRILMLEGYDDSNTLLCDKEGDDQAFQEIAETITEPEITLHALTGWVAPKTMRITARIGSSDVIALIDSGSTHNFISERLANALRILVMPTASFTVRVANGEKLKCQGRFEEVRVDLQGTHFSLTLYSLPLTGLDLVLGIQWLEMLGFVVCNWKQSTMEFQWKNQLRLLRGMGDEGIQLTSISELTKAIHQHNAIFAICLQISPAKSKYHTNIEDHNHSTEISSFNDDGEVLLIPQVVLDHRWVKQGAQIVEESLVHWKYLTVEEATWVSTKQLLELFPDINLGDKVARDGEGIDKHADQPGPLGQIPSIYDEGQ</sequence>
<comment type="caution">
    <text evidence="3">The sequence shown here is derived from an EMBL/GenBank/DDBJ whole genome shotgun (WGS) entry which is preliminary data.</text>
</comment>
<evidence type="ECO:0000256" key="1">
    <source>
        <dbReference type="SAM" id="MobiDB-lite"/>
    </source>
</evidence>
<dbReference type="Gene3D" id="2.40.70.10">
    <property type="entry name" value="Acid Proteases"/>
    <property type="match status" value="1"/>
</dbReference>
<feature type="region of interest" description="Disordered" evidence="1">
    <location>
        <begin position="232"/>
        <end position="257"/>
    </location>
</feature>